<protein>
    <submittedName>
        <fullName evidence="4">Acyl carrier protein</fullName>
    </submittedName>
</protein>
<reference evidence="4 5" key="1">
    <citation type="submission" date="2018-07" db="EMBL/GenBank/DDBJ databases">
        <title>Genome sequence of Rhodococcus rhodnii ATCC 35071 from Rhodnius prolixus.</title>
        <authorList>
            <person name="Patel V."/>
            <person name="Vogel K.J."/>
        </authorList>
    </citation>
    <scope>NUCLEOTIDE SEQUENCE [LARGE SCALE GENOMIC DNA]</scope>
    <source>
        <strain evidence="4 5">ATCC 35071</strain>
    </source>
</reference>
<keyword evidence="1" id="KW-0596">Phosphopantetheine</keyword>
<dbReference type="EMBL" id="QRCM01000001">
    <property type="protein sequence ID" value="TXG90152.1"/>
    <property type="molecule type" value="Genomic_DNA"/>
</dbReference>
<feature type="domain" description="Carrier" evidence="3">
    <location>
        <begin position="1"/>
        <end position="78"/>
    </location>
</feature>
<dbReference type="InterPro" id="IPR036736">
    <property type="entry name" value="ACP-like_sf"/>
</dbReference>
<dbReference type="SMART" id="SM00823">
    <property type="entry name" value="PKS_PP"/>
    <property type="match status" value="1"/>
</dbReference>
<dbReference type="RefSeq" id="WP_010837456.1">
    <property type="nucleotide sequence ID" value="NZ_QRCM01000001.1"/>
</dbReference>
<sequence length="82" mass="8854">MTAPALDDWLAEKIAGYLSVTPESVDRDRSLADYGLDSVYAVTLCGEIEDEFGLVVEPTLAWDHPTVNAMSDHLETLLGSGV</sequence>
<dbReference type="PROSITE" id="PS50075">
    <property type="entry name" value="CARRIER"/>
    <property type="match status" value="1"/>
</dbReference>
<dbReference type="AlphaFoldDB" id="A0A6P2CCU2"/>
<gene>
    <name evidence="4" type="ORF">DW322_07880</name>
</gene>
<evidence type="ECO:0000256" key="1">
    <source>
        <dbReference type="ARBA" id="ARBA00022450"/>
    </source>
</evidence>
<organism evidence="4 5">
    <name type="scientific">Rhodococcus rhodnii</name>
    <dbReference type="NCBI Taxonomy" id="38312"/>
    <lineage>
        <taxon>Bacteria</taxon>
        <taxon>Bacillati</taxon>
        <taxon>Actinomycetota</taxon>
        <taxon>Actinomycetes</taxon>
        <taxon>Mycobacteriales</taxon>
        <taxon>Nocardiaceae</taxon>
        <taxon>Rhodococcus</taxon>
    </lineage>
</organism>
<evidence type="ECO:0000313" key="4">
    <source>
        <dbReference type="EMBL" id="TXG90152.1"/>
    </source>
</evidence>
<dbReference type="SUPFAM" id="SSF47336">
    <property type="entry name" value="ACP-like"/>
    <property type="match status" value="1"/>
</dbReference>
<comment type="caution">
    <text evidence="4">The sequence shown here is derived from an EMBL/GenBank/DDBJ whole genome shotgun (WGS) entry which is preliminary data.</text>
</comment>
<keyword evidence="2" id="KW-0597">Phosphoprotein</keyword>
<name>A0A6P2CCU2_9NOCA</name>
<proteinExistence type="predicted"/>
<dbReference type="Gene3D" id="1.10.1200.10">
    <property type="entry name" value="ACP-like"/>
    <property type="match status" value="1"/>
</dbReference>
<dbReference type="InterPro" id="IPR020806">
    <property type="entry name" value="PKS_PP-bd"/>
</dbReference>
<evidence type="ECO:0000256" key="2">
    <source>
        <dbReference type="ARBA" id="ARBA00022553"/>
    </source>
</evidence>
<dbReference type="InterPro" id="IPR009081">
    <property type="entry name" value="PP-bd_ACP"/>
</dbReference>
<dbReference type="SMART" id="SM01294">
    <property type="entry name" value="PKS_PP_betabranch"/>
    <property type="match status" value="1"/>
</dbReference>
<accession>A0A6P2CCU2</accession>
<dbReference type="Pfam" id="PF00550">
    <property type="entry name" value="PP-binding"/>
    <property type="match status" value="1"/>
</dbReference>
<dbReference type="GO" id="GO:0031177">
    <property type="term" value="F:phosphopantetheine binding"/>
    <property type="evidence" value="ECO:0007669"/>
    <property type="project" value="InterPro"/>
</dbReference>
<evidence type="ECO:0000259" key="3">
    <source>
        <dbReference type="PROSITE" id="PS50075"/>
    </source>
</evidence>
<evidence type="ECO:0000313" key="5">
    <source>
        <dbReference type="Proteomes" id="UP000471120"/>
    </source>
</evidence>
<dbReference type="Proteomes" id="UP000471120">
    <property type="component" value="Unassembled WGS sequence"/>
</dbReference>